<feature type="compositionally biased region" description="Polar residues" evidence="1">
    <location>
        <begin position="493"/>
        <end position="502"/>
    </location>
</feature>
<gene>
    <name evidence="2" type="ORF">CYNAS_LOCUS5786</name>
</gene>
<evidence type="ECO:0000256" key="1">
    <source>
        <dbReference type="SAM" id="MobiDB-lite"/>
    </source>
</evidence>
<keyword evidence="3" id="KW-1185">Reference proteome</keyword>
<feature type="region of interest" description="Disordered" evidence="1">
    <location>
        <begin position="387"/>
        <end position="421"/>
    </location>
</feature>
<organism evidence="2 3">
    <name type="scientific">Cylicocyclus nassatus</name>
    <name type="common">Nematode worm</name>
    <dbReference type="NCBI Taxonomy" id="53992"/>
    <lineage>
        <taxon>Eukaryota</taxon>
        <taxon>Metazoa</taxon>
        <taxon>Ecdysozoa</taxon>
        <taxon>Nematoda</taxon>
        <taxon>Chromadorea</taxon>
        <taxon>Rhabditida</taxon>
        <taxon>Rhabditina</taxon>
        <taxon>Rhabditomorpha</taxon>
        <taxon>Strongyloidea</taxon>
        <taxon>Strongylidae</taxon>
        <taxon>Cylicocyclus</taxon>
    </lineage>
</organism>
<accession>A0AA36DTZ7</accession>
<comment type="caution">
    <text evidence="2">The sequence shown here is derived from an EMBL/GenBank/DDBJ whole genome shotgun (WGS) entry which is preliminary data.</text>
</comment>
<evidence type="ECO:0000313" key="2">
    <source>
        <dbReference type="EMBL" id="CAJ0593803.1"/>
    </source>
</evidence>
<evidence type="ECO:0000313" key="3">
    <source>
        <dbReference type="Proteomes" id="UP001176961"/>
    </source>
</evidence>
<dbReference type="Proteomes" id="UP001176961">
    <property type="component" value="Unassembled WGS sequence"/>
</dbReference>
<protein>
    <submittedName>
        <fullName evidence="2">Uncharacterized protein</fullName>
    </submittedName>
</protein>
<reference evidence="2" key="1">
    <citation type="submission" date="2023-07" db="EMBL/GenBank/DDBJ databases">
        <authorList>
            <consortium name="CYATHOMIX"/>
        </authorList>
    </citation>
    <scope>NUCLEOTIDE SEQUENCE</scope>
    <source>
        <strain evidence="2">N/A</strain>
    </source>
</reference>
<dbReference type="EMBL" id="CATQJL010000112">
    <property type="protein sequence ID" value="CAJ0593803.1"/>
    <property type="molecule type" value="Genomic_DNA"/>
</dbReference>
<sequence length="502" mass="55651">MAPAPVRAEVRLRAKRAVRKTAKHLKKSLKQSSLDNEETWHLLEKSQTDDVSRICARQLLLLRSQLKDRLRSYVNGECSIEDLVLHTGLNRDVVDSILEKYTDDKEGGEFDNEDSARSSPSPGTTGNRSTNNVTFVVPKLDIADVRNDAETDESSTPQSARDRIEQIPQIPHMSQPSTPQRVLAQQDPAPILNWSPREVPDSSAEISDLAKKLGVRLFQDTSILEQLQSVKREKSFVEQLRELVASSSRRDPPAKPLQFIPSTPIASQAKPPVHSNIECKEIDVQTSWVGEPKKEMRDNATDLPSLDYLSTSELGGLRQLPETFVAQEEVSSSAFSSDQSAGQVPQSLIRFSQMRTTIPVDRDGSAFLAPAKGVKVSESMEYAPVNSKQITKQFDQAPEKVTENSTPRTPRVSESPWRPSSRRLHLEEVDISTSQDSNSIEVISVGTPRRLPLANPDDAQSGHKVIPAAEGTSAQISLKDSSDLSHQDEEHTYNQVSQIVSE</sequence>
<feature type="region of interest" description="Disordered" evidence="1">
    <location>
        <begin position="104"/>
        <end position="133"/>
    </location>
</feature>
<feature type="compositionally biased region" description="Basic and acidic residues" evidence="1">
    <location>
        <begin position="480"/>
        <end position="492"/>
    </location>
</feature>
<dbReference type="AlphaFoldDB" id="A0AA36DTZ7"/>
<feature type="region of interest" description="Disordered" evidence="1">
    <location>
        <begin position="449"/>
        <end position="502"/>
    </location>
</feature>
<proteinExistence type="predicted"/>
<name>A0AA36DTZ7_CYLNA</name>
<feature type="compositionally biased region" description="Polar residues" evidence="1">
    <location>
        <begin position="117"/>
        <end position="133"/>
    </location>
</feature>